<keyword evidence="6" id="KW-1185">Reference proteome</keyword>
<dbReference type="EMBL" id="CP019699">
    <property type="protein sequence ID" value="AQS56151.1"/>
    <property type="molecule type" value="Genomic_DNA"/>
</dbReference>
<gene>
    <name evidence="5" type="ORF">B0W44_10620</name>
</gene>
<dbReference type="GO" id="GO:0071949">
    <property type="term" value="F:FAD binding"/>
    <property type="evidence" value="ECO:0007669"/>
    <property type="project" value="InterPro"/>
</dbReference>
<dbReference type="GO" id="GO:0016491">
    <property type="term" value="F:oxidoreductase activity"/>
    <property type="evidence" value="ECO:0007669"/>
    <property type="project" value="UniProtKB-KW"/>
</dbReference>
<evidence type="ECO:0000256" key="3">
    <source>
        <dbReference type="ARBA" id="ARBA00023002"/>
    </source>
</evidence>
<dbReference type="InterPro" id="IPR005107">
    <property type="entry name" value="CO_DH_flav_C"/>
</dbReference>
<dbReference type="SUPFAM" id="SSF55447">
    <property type="entry name" value="CO dehydrogenase flavoprotein C-terminal domain-like"/>
    <property type="match status" value="1"/>
</dbReference>
<dbReference type="STRING" id="1471761.B0W44_10620"/>
<dbReference type="Pfam" id="PF00941">
    <property type="entry name" value="FAD_binding_5"/>
    <property type="match status" value="1"/>
</dbReference>
<dbReference type="SUPFAM" id="SSF56176">
    <property type="entry name" value="FAD-binding/transporter-associated domain-like"/>
    <property type="match status" value="1"/>
</dbReference>
<dbReference type="InterPro" id="IPR016166">
    <property type="entry name" value="FAD-bd_PCMH"/>
</dbReference>
<dbReference type="Gene3D" id="3.30.465.10">
    <property type="match status" value="1"/>
</dbReference>
<dbReference type="KEGG" id="ntr:B0W44_10620"/>
<dbReference type="Proteomes" id="UP000188603">
    <property type="component" value="Chromosome"/>
</dbReference>
<dbReference type="PANTHER" id="PTHR42659:SF2">
    <property type="entry name" value="XANTHINE DEHYDROGENASE SUBUNIT C-RELATED"/>
    <property type="match status" value="1"/>
</dbReference>
<dbReference type="InterPro" id="IPR036318">
    <property type="entry name" value="FAD-bd_PCMH-like_sf"/>
</dbReference>
<dbReference type="InterPro" id="IPR036683">
    <property type="entry name" value="CO_DH_flav_C_dom_sf"/>
</dbReference>
<reference evidence="5 6" key="1">
    <citation type="journal article" date="2015" name="Int. J. Syst. Evol. Microbiol.">
        <title>Novibacillus thermophilus gen. nov., sp. nov., a Gram-staining-negative and moderately thermophilic member of the family Thermoactinomycetaceae.</title>
        <authorList>
            <person name="Yang G."/>
            <person name="Chen J."/>
            <person name="Zhou S."/>
        </authorList>
    </citation>
    <scope>NUCLEOTIDE SEQUENCE [LARGE SCALE GENOMIC DNA]</scope>
    <source>
        <strain evidence="5 6">SG-1</strain>
    </source>
</reference>
<evidence type="ECO:0000259" key="4">
    <source>
        <dbReference type="PROSITE" id="PS51387"/>
    </source>
</evidence>
<dbReference type="InterPro" id="IPR002346">
    <property type="entry name" value="Mopterin_DH_FAD-bd"/>
</dbReference>
<evidence type="ECO:0000313" key="6">
    <source>
        <dbReference type="Proteomes" id="UP000188603"/>
    </source>
</evidence>
<dbReference type="Gene3D" id="3.30.43.10">
    <property type="entry name" value="Uridine Diphospho-n-acetylenolpyruvylglucosamine Reductase, domain 2"/>
    <property type="match status" value="1"/>
</dbReference>
<dbReference type="PROSITE" id="PS51387">
    <property type="entry name" value="FAD_PCMH"/>
    <property type="match status" value="1"/>
</dbReference>
<dbReference type="Pfam" id="PF03450">
    <property type="entry name" value="CO_deh_flav_C"/>
    <property type="match status" value="1"/>
</dbReference>
<dbReference type="AlphaFoldDB" id="A0A1U9K7Z3"/>
<keyword evidence="2" id="KW-0274">FAD</keyword>
<evidence type="ECO:0000313" key="5">
    <source>
        <dbReference type="EMBL" id="AQS56151.1"/>
    </source>
</evidence>
<protein>
    <submittedName>
        <fullName evidence="5">Carbon monoxide dehydrogenase</fullName>
    </submittedName>
</protein>
<name>A0A1U9K7Z3_9BACL</name>
<evidence type="ECO:0000256" key="2">
    <source>
        <dbReference type="ARBA" id="ARBA00022827"/>
    </source>
</evidence>
<dbReference type="PANTHER" id="PTHR42659">
    <property type="entry name" value="XANTHINE DEHYDROGENASE SUBUNIT C-RELATED"/>
    <property type="match status" value="1"/>
</dbReference>
<dbReference type="SMART" id="SM01092">
    <property type="entry name" value="CO_deh_flav_C"/>
    <property type="match status" value="1"/>
</dbReference>
<evidence type="ECO:0000256" key="1">
    <source>
        <dbReference type="ARBA" id="ARBA00022630"/>
    </source>
</evidence>
<keyword evidence="1" id="KW-0285">Flavoprotein</keyword>
<keyword evidence="3" id="KW-0560">Oxidoreductase</keyword>
<proteinExistence type="predicted"/>
<dbReference type="InterPro" id="IPR016169">
    <property type="entry name" value="FAD-bd_PCMH_sub2"/>
</dbReference>
<organism evidence="5 6">
    <name type="scientific">Novibacillus thermophilus</name>
    <dbReference type="NCBI Taxonomy" id="1471761"/>
    <lineage>
        <taxon>Bacteria</taxon>
        <taxon>Bacillati</taxon>
        <taxon>Bacillota</taxon>
        <taxon>Bacilli</taxon>
        <taxon>Bacillales</taxon>
        <taxon>Thermoactinomycetaceae</taxon>
        <taxon>Novibacillus</taxon>
    </lineage>
</organism>
<dbReference type="InterPro" id="IPR016167">
    <property type="entry name" value="FAD-bd_PCMH_sub1"/>
</dbReference>
<dbReference type="InterPro" id="IPR051312">
    <property type="entry name" value="Diverse_Substr_Oxidored"/>
</dbReference>
<dbReference type="RefSeq" id="WP_077720012.1">
    <property type="nucleotide sequence ID" value="NZ_CP019699.1"/>
</dbReference>
<accession>A0A1U9K7Z3</accession>
<dbReference type="OrthoDB" id="9774454at2"/>
<feature type="domain" description="FAD-binding PCMH-type" evidence="4">
    <location>
        <begin position="1"/>
        <end position="177"/>
    </location>
</feature>
<sequence length="285" mass="30089">MIASAFEYTRARSVDEAIRLLAESGGEAKVLAGGHSLLPLMKMRLTTVDKLIDIGRIPELKGMRQKGDRLEIGALTTHAEVAKDPLVQRTLPALAEAAAQIGDIQVRNRGTVGGNIAHADPASDLPALAVAFDAKINARGEDGDERFSADEFFIGPLITAIPENSILTSVSFAIPPTGAKSTYLKYPHPATGYAVVGVAAAVSQSDDGTVDYARIGVAGVGDVAFRAEQVEQALIGNVPTEALIQTAAAKAAEGVELGSDLFASEEYRRHLCVVYTERALKKLLL</sequence>
<dbReference type="Gene3D" id="3.30.390.50">
    <property type="entry name" value="CO dehydrogenase flavoprotein, C-terminal domain"/>
    <property type="match status" value="1"/>
</dbReference>
<dbReference type="FunFam" id="3.30.465.10:FF:000017">
    <property type="entry name" value="Xanthine dehydrogenase, FAD binding subunit"/>
    <property type="match status" value="1"/>
</dbReference>